<sequence length="45" mass="5103">MVKDSFYNLSPHLSPITINSYPTFAFSSSYLLRCVSLPETMCFPP</sequence>
<comment type="caution">
    <text evidence="1">The sequence shown here is derived from an EMBL/GenBank/DDBJ whole genome shotgun (WGS) entry which is preliminary data.</text>
</comment>
<accession>A0AAN3A4T4</accession>
<protein>
    <submittedName>
        <fullName evidence="1">Uncharacterized protein</fullName>
    </submittedName>
</protein>
<evidence type="ECO:0000313" key="1">
    <source>
        <dbReference type="EMBL" id="EDO09931.1"/>
    </source>
</evidence>
<reference evidence="1 2" key="1">
    <citation type="submission" date="2007-03" db="EMBL/GenBank/DDBJ databases">
        <authorList>
            <person name="Fulton L."/>
            <person name="Clifton S."/>
            <person name="Fulton B."/>
            <person name="Xu J."/>
            <person name="Minx P."/>
            <person name="Pepin K.H."/>
            <person name="Johnson M."/>
            <person name="Thiruvilangam P."/>
            <person name="Bhonagiri V."/>
            <person name="Nash W.E."/>
            <person name="Mardis E.R."/>
            <person name="Wilson R.K."/>
        </authorList>
    </citation>
    <scope>NUCLEOTIDE SEQUENCE [LARGE SCALE GENOMIC DNA]</scope>
    <source>
        <strain evidence="2">ATCC 8483 / DSM 1896 / JCM 5824 / BCRC 10623 / CCUG 4943 / NCTC 11153</strain>
    </source>
</reference>
<dbReference type="EMBL" id="AAXF02000053">
    <property type="protein sequence ID" value="EDO09931.1"/>
    <property type="molecule type" value="Genomic_DNA"/>
</dbReference>
<dbReference type="Proteomes" id="UP000005475">
    <property type="component" value="Unassembled WGS sequence"/>
</dbReference>
<organism evidence="1 2">
    <name type="scientific">Bacteroides ovatus (strain ATCC 8483 / DSM 1896 / JCM 5824 / BCRC 10623 / CCUG 4943 / NCTC 11153)</name>
    <dbReference type="NCBI Taxonomy" id="411476"/>
    <lineage>
        <taxon>Bacteria</taxon>
        <taxon>Pseudomonadati</taxon>
        <taxon>Bacteroidota</taxon>
        <taxon>Bacteroidia</taxon>
        <taxon>Bacteroidales</taxon>
        <taxon>Bacteroidaceae</taxon>
        <taxon>Bacteroides</taxon>
    </lineage>
</organism>
<evidence type="ECO:0000313" key="2">
    <source>
        <dbReference type="Proteomes" id="UP000005475"/>
    </source>
</evidence>
<dbReference type="AlphaFoldDB" id="A0AAN3A4T4"/>
<reference evidence="2" key="2">
    <citation type="submission" date="2007-04" db="EMBL/GenBank/DDBJ databases">
        <title>Draft genome sequence of Bacteroides ovatus (ATCC 8483).</title>
        <authorList>
            <person name="Sudarsanam P."/>
            <person name="Ley R."/>
            <person name="Guruge J."/>
            <person name="Turnbaugh P.J."/>
            <person name="Mahowald M."/>
            <person name="Liep D."/>
            <person name="Gordon J."/>
        </authorList>
    </citation>
    <scope>NUCLEOTIDE SEQUENCE [LARGE SCALE GENOMIC DNA]</scope>
    <source>
        <strain evidence="2">ATCC 8483 / DSM 1896 / JCM 5824 / BCRC 10623 / CCUG 4943 / NCTC 11153</strain>
    </source>
</reference>
<proteinExistence type="predicted"/>
<gene>
    <name evidence="1" type="ORF">BACOVA_04308</name>
</gene>
<name>A0AAN3A4T4_BACO1</name>